<dbReference type="InterPro" id="IPR028082">
    <property type="entry name" value="Peripla_BP_I"/>
</dbReference>
<organism evidence="15 16">
    <name type="scientific">Nothobranchius furzeri</name>
    <name type="common">Turquoise killifish</name>
    <dbReference type="NCBI Taxonomy" id="105023"/>
    <lineage>
        <taxon>Eukaryota</taxon>
        <taxon>Metazoa</taxon>
        <taxon>Chordata</taxon>
        <taxon>Craniata</taxon>
        <taxon>Vertebrata</taxon>
        <taxon>Euteleostomi</taxon>
        <taxon>Actinopterygii</taxon>
        <taxon>Neopterygii</taxon>
        <taxon>Teleostei</taxon>
        <taxon>Neoteleostei</taxon>
        <taxon>Acanthomorphata</taxon>
        <taxon>Ovalentaria</taxon>
        <taxon>Atherinomorphae</taxon>
        <taxon>Cyprinodontiformes</taxon>
        <taxon>Nothobranchiidae</taxon>
        <taxon>Nothobranchius</taxon>
    </lineage>
</organism>
<dbReference type="InterPro" id="IPR017978">
    <property type="entry name" value="GPCR_3_C"/>
</dbReference>
<evidence type="ECO:0000256" key="1">
    <source>
        <dbReference type="ARBA" id="ARBA00004651"/>
    </source>
</evidence>
<name>A0A8C6KBD9_NOTFU</name>
<keyword evidence="5 13" id="KW-0732">Signal</keyword>
<feature type="transmembrane region" description="Helical" evidence="12">
    <location>
        <begin position="709"/>
        <end position="729"/>
    </location>
</feature>
<keyword evidence="7" id="KW-0297">G-protein coupled receptor</keyword>
<evidence type="ECO:0000256" key="5">
    <source>
        <dbReference type="ARBA" id="ARBA00022729"/>
    </source>
</evidence>
<proteinExistence type="inferred from homology"/>
<feature type="transmembrane region" description="Helical" evidence="12">
    <location>
        <begin position="530"/>
        <end position="555"/>
    </location>
</feature>
<feature type="signal peptide" evidence="13">
    <location>
        <begin position="1"/>
        <end position="17"/>
    </location>
</feature>
<feature type="transmembrane region" description="Helical" evidence="12">
    <location>
        <begin position="567"/>
        <end position="589"/>
    </location>
</feature>
<feature type="transmembrane region" description="Helical" evidence="12">
    <location>
        <begin position="629"/>
        <end position="648"/>
    </location>
</feature>
<keyword evidence="8 12" id="KW-0472">Membrane</keyword>
<feature type="transmembrane region" description="Helical" evidence="12">
    <location>
        <begin position="741"/>
        <end position="764"/>
    </location>
</feature>
<dbReference type="PANTHER" id="PTHR24061:SF528">
    <property type="entry name" value="C-FAMILY ODORANT RECEPTOR OLFCD2-RELATED"/>
    <property type="match status" value="1"/>
</dbReference>
<evidence type="ECO:0000256" key="13">
    <source>
        <dbReference type="SAM" id="SignalP"/>
    </source>
</evidence>
<dbReference type="InterPro" id="IPR011500">
    <property type="entry name" value="GPCR_3_9-Cys_dom"/>
</dbReference>
<dbReference type="PRINTS" id="PR00248">
    <property type="entry name" value="GPCRMGR"/>
</dbReference>
<dbReference type="GO" id="GO:0005886">
    <property type="term" value="C:plasma membrane"/>
    <property type="evidence" value="ECO:0007669"/>
    <property type="project" value="UniProtKB-SubCell"/>
</dbReference>
<dbReference type="SUPFAM" id="SSF53822">
    <property type="entry name" value="Periplasmic binding protein-like I"/>
    <property type="match status" value="1"/>
</dbReference>
<evidence type="ECO:0000256" key="2">
    <source>
        <dbReference type="ARBA" id="ARBA00007242"/>
    </source>
</evidence>
<sequence>MGWLTIILLTLLVRIKSENQTCELIGRTGFLEFAKEGDLNIAGVFSLMNTQTLIDNDYRAVPYSYCQTELKLARTMIFTVEEINRDPMLLPGVKLGYKVFSGCGTDNLIRAALFLNVCTFFVLMCFYFIFSKLSHFSTCACLSDKKRYPTFFRTVPSDSFQSTALVQLMKFFDWRWVGIIYSFGTYTEEGTAAFVKKAKKMGICVEFSLMFSQTSQRSFEVLVETLSNSSSSVVLLLMPSYDVRSFLSEMENYKITGKQWVGSEVWVTQKDLFSVGRKHILQGVVGFALPDAPIQGLGEFLLSLKPSDEPQSAIIRKFWEKVFKCSFSSSQTSNVCTGAEDLRRVSTVYTDVTFRVENNVYQAVYAVAHALDALLQCQNGLNPSTGKPCVWENLKHVNFITKNGLKVFFDENGDSVALYDLVNWQIEDDGSVHIIQIGEFDDSLQEGGGLKLKEDTKISVCREPCPPGTRKALNRNKPVCCFDCIECPEGTVSNKTDSIDCFICPPEFWPNENKDKCLPKCTEYLSHHELMGSLLTGLSTVGVLLSLLISIMFFTHKETPIVRANNSELSFLLLFSLKLCFLCSLTFIGRPTQWSCMLRHTAFSITFVLCISCVLGKTMVVLMAFKQKLCILILTLIQVVICTLWLTINPPFPQLNMHYYKDKIILECNPGSAVGFWAVLGYIGLLAVLCFILAFLARKLPDSFNEAKLITFSMLIFCAVWITFIPVYVSSPGKFTVAVEIFAILASSFGLLLCIFAPKCYIVILKPDQNSKKHLLGKMPPSTM</sequence>
<dbReference type="Proteomes" id="UP000694548">
    <property type="component" value="Chromosome sgr06"/>
</dbReference>
<dbReference type="Pfam" id="PF01094">
    <property type="entry name" value="ANF_receptor"/>
    <property type="match status" value="1"/>
</dbReference>
<evidence type="ECO:0000313" key="15">
    <source>
        <dbReference type="Ensembl" id="ENSNFUP00015002465.1"/>
    </source>
</evidence>
<dbReference type="CDD" id="cd15283">
    <property type="entry name" value="7tmC_V2R_pheromone"/>
    <property type="match status" value="1"/>
</dbReference>
<feature type="transmembrane region" description="Helical" evidence="12">
    <location>
        <begin position="601"/>
        <end position="622"/>
    </location>
</feature>
<reference evidence="15" key="1">
    <citation type="submission" date="2014-08" db="EMBL/GenBank/DDBJ databases">
        <authorList>
            <person name="Senf B."/>
            <person name="Petzold A."/>
            <person name="Downie B.R."/>
            <person name="Koch P."/>
            <person name="Platzer M."/>
        </authorList>
    </citation>
    <scope>NUCLEOTIDE SEQUENCE [LARGE SCALE GENOMIC DNA]</scope>
    <source>
        <strain evidence="15">GRZ</strain>
    </source>
</reference>
<evidence type="ECO:0000256" key="9">
    <source>
        <dbReference type="ARBA" id="ARBA00023170"/>
    </source>
</evidence>
<comment type="similarity">
    <text evidence="2">Belongs to the G-protein coupled receptor 3 family.</text>
</comment>
<dbReference type="PRINTS" id="PR01535">
    <property type="entry name" value="VOMERONASL2R"/>
</dbReference>
<keyword evidence="10" id="KW-0325">Glycoprotein</keyword>
<evidence type="ECO:0000259" key="14">
    <source>
        <dbReference type="PROSITE" id="PS50259"/>
    </source>
</evidence>
<evidence type="ECO:0000256" key="12">
    <source>
        <dbReference type="SAM" id="Phobius"/>
    </source>
</evidence>
<dbReference type="Ensembl" id="ENSNFUT00015002633.1">
    <property type="protein sequence ID" value="ENSNFUP00015002465.1"/>
    <property type="gene ID" value="ENSNFUG00015001271.1"/>
</dbReference>
<dbReference type="Pfam" id="PF07562">
    <property type="entry name" value="NCD3G"/>
    <property type="match status" value="1"/>
</dbReference>
<dbReference type="GO" id="GO:0004930">
    <property type="term" value="F:G protein-coupled receptor activity"/>
    <property type="evidence" value="ECO:0007669"/>
    <property type="project" value="UniProtKB-KW"/>
</dbReference>
<dbReference type="AlphaFoldDB" id="A0A8C6KBD9"/>
<reference evidence="15" key="2">
    <citation type="submission" date="2025-08" db="UniProtKB">
        <authorList>
            <consortium name="Ensembl"/>
        </authorList>
    </citation>
    <scope>IDENTIFICATION</scope>
</reference>
<dbReference type="FunFam" id="3.40.50.2300:FF:000016">
    <property type="entry name" value="Taste 1 receptor member 2"/>
    <property type="match status" value="1"/>
</dbReference>
<dbReference type="InterPro" id="IPR004073">
    <property type="entry name" value="GPCR_3_vmron_rcpt_2"/>
</dbReference>
<feature type="chain" id="PRO_5034495550" description="G-protein coupled receptors family 3 profile domain-containing protein" evidence="13">
    <location>
        <begin position="18"/>
        <end position="784"/>
    </location>
</feature>
<keyword evidence="6 12" id="KW-1133">Transmembrane helix</keyword>
<evidence type="ECO:0000256" key="8">
    <source>
        <dbReference type="ARBA" id="ARBA00023136"/>
    </source>
</evidence>
<feature type="transmembrane region" description="Helical" evidence="12">
    <location>
        <begin position="676"/>
        <end position="697"/>
    </location>
</feature>
<keyword evidence="4 12" id="KW-0812">Transmembrane</keyword>
<dbReference type="PROSITE" id="PS00981">
    <property type="entry name" value="G_PROTEIN_RECEP_F3_3"/>
    <property type="match status" value="1"/>
</dbReference>
<dbReference type="GeneTree" id="ENSGT01050000244874"/>
<evidence type="ECO:0000256" key="11">
    <source>
        <dbReference type="ARBA" id="ARBA00023224"/>
    </source>
</evidence>
<dbReference type="Gene3D" id="2.10.50.30">
    <property type="entry name" value="GPCR, family 3, nine cysteines domain"/>
    <property type="match status" value="1"/>
</dbReference>
<dbReference type="FunFam" id="2.10.50.30:FF:000002">
    <property type="entry name" value="Vomeronasal 2 receptor, h1"/>
    <property type="match status" value="1"/>
</dbReference>
<reference evidence="15" key="3">
    <citation type="submission" date="2025-09" db="UniProtKB">
        <authorList>
            <consortium name="Ensembl"/>
        </authorList>
    </citation>
    <scope>IDENTIFICATION</scope>
</reference>
<dbReference type="Pfam" id="PF00003">
    <property type="entry name" value="7tm_3"/>
    <property type="match status" value="1"/>
</dbReference>
<feature type="transmembrane region" description="Helical" evidence="12">
    <location>
        <begin position="108"/>
        <end position="130"/>
    </location>
</feature>
<dbReference type="Gene3D" id="3.40.50.2300">
    <property type="match status" value="3"/>
</dbReference>
<dbReference type="InterPro" id="IPR000337">
    <property type="entry name" value="GPCR_3"/>
</dbReference>
<keyword evidence="9" id="KW-0675">Receptor</keyword>
<dbReference type="InterPro" id="IPR001828">
    <property type="entry name" value="ANF_lig-bd_rcpt"/>
</dbReference>
<comment type="subcellular location">
    <subcellularLocation>
        <location evidence="1">Cell membrane</location>
        <topology evidence="1">Multi-pass membrane protein</topology>
    </subcellularLocation>
</comment>
<dbReference type="PANTHER" id="PTHR24061">
    <property type="entry name" value="CALCIUM-SENSING RECEPTOR-RELATED"/>
    <property type="match status" value="1"/>
</dbReference>
<evidence type="ECO:0000256" key="7">
    <source>
        <dbReference type="ARBA" id="ARBA00023040"/>
    </source>
</evidence>
<dbReference type="InterPro" id="IPR038550">
    <property type="entry name" value="GPCR_3_9-Cys_sf"/>
</dbReference>
<dbReference type="InterPro" id="IPR000068">
    <property type="entry name" value="GPCR_3_Ca_sens_rcpt-rel"/>
</dbReference>
<feature type="domain" description="G-protein coupled receptors family 3 profile" evidence="14">
    <location>
        <begin position="531"/>
        <end position="779"/>
    </location>
</feature>
<evidence type="ECO:0000313" key="16">
    <source>
        <dbReference type="Proteomes" id="UP000694548"/>
    </source>
</evidence>
<evidence type="ECO:0000256" key="4">
    <source>
        <dbReference type="ARBA" id="ARBA00022692"/>
    </source>
</evidence>
<keyword evidence="3" id="KW-1003">Cell membrane</keyword>
<evidence type="ECO:0000256" key="3">
    <source>
        <dbReference type="ARBA" id="ARBA00022475"/>
    </source>
</evidence>
<evidence type="ECO:0000256" key="10">
    <source>
        <dbReference type="ARBA" id="ARBA00023180"/>
    </source>
</evidence>
<keyword evidence="11" id="KW-0807">Transducer</keyword>
<keyword evidence="16" id="KW-1185">Reference proteome</keyword>
<accession>A0A8C6KBD9</accession>
<dbReference type="InterPro" id="IPR017979">
    <property type="entry name" value="GPCR_3_CS"/>
</dbReference>
<evidence type="ECO:0000256" key="6">
    <source>
        <dbReference type="ARBA" id="ARBA00022989"/>
    </source>
</evidence>
<protein>
    <recommendedName>
        <fullName evidence="14">G-protein coupled receptors family 3 profile domain-containing protein</fullName>
    </recommendedName>
</protein>
<dbReference type="PROSITE" id="PS50259">
    <property type="entry name" value="G_PROTEIN_RECEP_F3_4"/>
    <property type="match status" value="1"/>
</dbReference>